<dbReference type="RefSeq" id="WP_344026291.1">
    <property type="nucleotide sequence ID" value="NZ_BAAABX010000047.1"/>
</dbReference>
<gene>
    <name evidence="3" type="ORF">GCM10010357_40230</name>
</gene>
<dbReference type="Proteomes" id="UP001500879">
    <property type="component" value="Unassembled WGS sequence"/>
</dbReference>
<accession>A0ABN0YWB9</accession>
<evidence type="ECO:0000313" key="3">
    <source>
        <dbReference type="EMBL" id="GAA0414915.1"/>
    </source>
</evidence>
<reference evidence="3 4" key="1">
    <citation type="journal article" date="2019" name="Int. J. Syst. Evol. Microbiol.">
        <title>The Global Catalogue of Microorganisms (GCM) 10K type strain sequencing project: providing services to taxonomists for standard genome sequencing and annotation.</title>
        <authorList>
            <consortium name="The Broad Institute Genomics Platform"/>
            <consortium name="The Broad Institute Genome Sequencing Center for Infectious Disease"/>
            <person name="Wu L."/>
            <person name="Ma J."/>
        </authorList>
    </citation>
    <scope>NUCLEOTIDE SEQUENCE [LARGE SCALE GENOMIC DNA]</scope>
    <source>
        <strain evidence="3 4">JCM 4788</strain>
    </source>
</reference>
<keyword evidence="4" id="KW-1185">Reference proteome</keyword>
<evidence type="ECO:0000256" key="1">
    <source>
        <dbReference type="SAM" id="SignalP"/>
    </source>
</evidence>
<feature type="signal peptide" evidence="1">
    <location>
        <begin position="1"/>
        <end position="31"/>
    </location>
</feature>
<proteinExistence type="predicted"/>
<feature type="chain" id="PRO_5045908957" description="Deoxyribonuclease NucA/NucB domain-containing protein" evidence="1">
    <location>
        <begin position="32"/>
        <end position="471"/>
    </location>
</feature>
<evidence type="ECO:0000313" key="4">
    <source>
        <dbReference type="Proteomes" id="UP001500879"/>
    </source>
</evidence>
<protein>
    <recommendedName>
        <fullName evidence="2">Deoxyribonuclease NucA/NucB domain-containing protein</fullName>
    </recommendedName>
</protein>
<evidence type="ECO:0000259" key="2">
    <source>
        <dbReference type="Pfam" id="PF14040"/>
    </source>
</evidence>
<dbReference type="EMBL" id="BAAABX010000047">
    <property type="protein sequence ID" value="GAA0414915.1"/>
    <property type="molecule type" value="Genomic_DNA"/>
</dbReference>
<sequence>MESAHLARRIARALAAATATALLLPASAATAADPNNDELRAEVYVVPTGTPAPSVDELRDGSGTARLEKAAKAAAGPMTALETVGPAAEYAPKTNTPSATPAFSAPTATPAAAARLTYPAPARSMSLDECKLNLKGGAPFYVKSRFAACTGKGIGVTFWKDRKPVGTSFLNFYIRGSVVKDTDRQIRFGYDVADFKVTGKPPTSGQMFRINYQMTKIWPESTKVKNGGNMPRGRSFDDLRRMKPAHFLHTAYVDAGHGSGSADLVQAVYAPTIKVELPKPYIGGGTSQFPLLAPKWDAAKHLKNGKGKGNPALRGAASFSYIPTLHYSTKAGAPEKGVAEHLKKAFTDPKATKPVNAKKDIPGNDLRRPLHRLLDGDRKKENRKISIPQCVRYWGKNYTQGGKFECDEFPFASTYEGAAQPKYDRKAMKDNFSVMPVVAKENGDAGTLLLSFYAQYRILDGADDAFIVKID</sequence>
<feature type="domain" description="Deoxyribonuclease NucA/NucB" evidence="2">
    <location>
        <begin position="399"/>
        <end position="461"/>
    </location>
</feature>
<name>A0ABN0YWB9_9ACTN</name>
<keyword evidence="1" id="KW-0732">Signal</keyword>
<dbReference type="Pfam" id="PF14040">
    <property type="entry name" value="DNase_NucA_NucB"/>
    <property type="match status" value="1"/>
</dbReference>
<dbReference type="InterPro" id="IPR029476">
    <property type="entry name" value="DNase_NucA_NucB"/>
</dbReference>
<comment type="caution">
    <text evidence="3">The sequence shown here is derived from an EMBL/GenBank/DDBJ whole genome shotgun (WGS) entry which is preliminary data.</text>
</comment>
<organism evidence="3 4">
    <name type="scientific">Streptomyces luteireticuli</name>
    <dbReference type="NCBI Taxonomy" id="173858"/>
    <lineage>
        <taxon>Bacteria</taxon>
        <taxon>Bacillati</taxon>
        <taxon>Actinomycetota</taxon>
        <taxon>Actinomycetes</taxon>
        <taxon>Kitasatosporales</taxon>
        <taxon>Streptomycetaceae</taxon>
        <taxon>Streptomyces</taxon>
    </lineage>
</organism>